<organism evidence="2 3">
    <name type="scientific">Arabis alpina</name>
    <name type="common">Alpine rock-cress</name>
    <dbReference type="NCBI Taxonomy" id="50452"/>
    <lineage>
        <taxon>Eukaryota</taxon>
        <taxon>Viridiplantae</taxon>
        <taxon>Streptophyta</taxon>
        <taxon>Embryophyta</taxon>
        <taxon>Tracheophyta</taxon>
        <taxon>Spermatophyta</taxon>
        <taxon>Magnoliopsida</taxon>
        <taxon>eudicotyledons</taxon>
        <taxon>Gunneridae</taxon>
        <taxon>Pentapetalae</taxon>
        <taxon>rosids</taxon>
        <taxon>malvids</taxon>
        <taxon>Brassicales</taxon>
        <taxon>Brassicaceae</taxon>
        <taxon>Arabideae</taxon>
        <taxon>Arabis</taxon>
    </lineage>
</organism>
<evidence type="ECO:0000313" key="3">
    <source>
        <dbReference type="Proteomes" id="UP000029120"/>
    </source>
</evidence>
<keyword evidence="3" id="KW-1185">Reference proteome</keyword>
<evidence type="ECO:0000259" key="1">
    <source>
        <dbReference type="PROSITE" id="PS50936"/>
    </source>
</evidence>
<dbReference type="Gene3D" id="1.10.40.50">
    <property type="entry name" value="Probable gtpase engc, domain 3"/>
    <property type="match status" value="1"/>
</dbReference>
<gene>
    <name evidence="2" type="ORF">AALP_AAs72598U000100</name>
</gene>
<dbReference type="InterPro" id="IPR004881">
    <property type="entry name" value="Ribosome_biogen_GTPase_RsgA"/>
</dbReference>
<dbReference type="EMBL" id="KL971112">
    <property type="protein sequence ID" value="KFK24213.1"/>
    <property type="molecule type" value="Genomic_DNA"/>
</dbReference>
<name>A0A087G2W1_ARAAL</name>
<dbReference type="Pfam" id="PF03193">
    <property type="entry name" value="RsgA_GTPase"/>
    <property type="match status" value="1"/>
</dbReference>
<dbReference type="PANTHER" id="PTHR32120:SF11">
    <property type="entry name" value="SMALL RIBOSOMAL SUBUNIT BIOGENESIS GTPASE RSGA 1, MITOCHONDRIAL-RELATED"/>
    <property type="match status" value="1"/>
</dbReference>
<dbReference type="InterPro" id="IPR027417">
    <property type="entry name" value="P-loop_NTPase"/>
</dbReference>
<dbReference type="CDD" id="cd01854">
    <property type="entry name" value="YjeQ_EngC"/>
    <property type="match status" value="1"/>
</dbReference>
<dbReference type="Proteomes" id="UP000029120">
    <property type="component" value="Unassembled WGS sequence"/>
</dbReference>
<evidence type="ECO:0000313" key="2">
    <source>
        <dbReference type="EMBL" id="KFK24213.1"/>
    </source>
</evidence>
<dbReference type="PANTHER" id="PTHR32120">
    <property type="entry name" value="SMALL RIBOSOMAL SUBUNIT BIOGENESIS GTPASE RSGA"/>
    <property type="match status" value="1"/>
</dbReference>
<dbReference type="PROSITE" id="PS50936">
    <property type="entry name" value="ENGC_GTPASE"/>
    <property type="match status" value="1"/>
</dbReference>
<dbReference type="AlphaFoldDB" id="A0A087G2W1"/>
<accession>A0A087G2W1</accession>
<dbReference type="GO" id="GO:0003924">
    <property type="term" value="F:GTPase activity"/>
    <property type="evidence" value="ECO:0007669"/>
    <property type="project" value="InterPro"/>
</dbReference>
<dbReference type="InterPro" id="IPR010914">
    <property type="entry name" value="RsgA_GTPase_dom"/>
</dbReference>
<dbReference type="SUPFAM" id="SSF52540">
    <property type="entry name" value="P-loop containing nucleoside triphosphate hydrolases"/>
    <property type="match status" value="1"/>
</dbReference>
<reference evidence="3" key="1">
    <citation type="journal article" date="2015" name="Nat. Plants">
        <title>Genome expansion of Arabis alpina linked with retrotransposition and reduced symmetric DNA methylation.</title>
        <authorList>
            <person name="Willing E.M."/>
            <person name="Rawat V."/>
            <person name="Mandakova T."/>
            <person name="Maumus F."/>
            <person name="James G.V."/>
            <person name="Nordstroem K.J."/>
            <person name="Becker C."/>
            <person name="Warthmann N."/>
            <person name="Chica C."/>
            <person name="Szarzynska B."/>
            <person name="Zytnicki M."/>
            <person name="Albani M.C."/>
            <person name="Kiefer C."/>
            <person name="Bergonzi S."/>
            <person name="Castaings L."/>
            <person name="Mateos J.L."/>
            <person name="Berns M.C."/>
            <person name="Bujdoso N."/>
            <person name="Piofczyk T."/>
            <person name="de Lorenzo L."/>
            <person name="Barrero-Sicilia C."/>
            <person name="Mateos I."/>
            <person name="Piednoel M."/>
            <person name="Hagmann J."/>
            <person name="Chen-Min-Tao R."/>
            <person name="Iglesias-Fernandez R."/>
            <person name="Schuster S.C."/>
            <person name="Alonso-Blanco C."/>
            <person name="Roudier F."/>
            <person name="Carbonero P."/>
            <person name="Paz-Ares J."/>
            <person name="Davis S.J."/>
            <person name="Pecinka A."/>
            <person name="Quesneville H."/>
            <person name="Colot V."/>
            <person name="Lysak M.A."/>
            <person name="Weigel D."/>
            <person name="Coupland G."/>
            <person name="Schneeberger K."/>
        </authorList>
    </citation>
    <scope>NUCLEOTIDE SEQUENCE [LARGE SCALE GENOMIC DNA]</scope>
    <source>
        <strain evidence="3">cv. Pajares</strain>
    </source>
</reference>
<dbReference type="OMA" id="PGFNKHK"/>
<dbReference type="OrthoDB" id="442158at2759"/>
<dbReference type="GO" id="GO:0005525">
    <property type="term" value="F:GTP binding"/>
    <property type="evidence" value="ECO:0007669"/>
    <property type="project" value="InterPro"/>
</dbReference>
<proteinExistence type="predicted"/>
<dbReference type="eggNOG" id="ENOG502QRR1">
    <property type="taxonomic scope" value="Eukaryota"/>
</dbReference>
<dbReference type="Gramene" id="KFK24213">
    <property type="protein sequence ID" value="KFK24213"/>
    <property type="gene ID" value="AALP_AAs72598U000100"/>
</dbReference>
<protein>
    <recommendedName>
        <fullName evidence="1">EngC GTPase domain-containing protein</fullName>
    </recommendedName>
</protein>
<sequence>MQSSSSTSIIRHSCSAALASFVRRREIYHGRPGVGVKIRRSFYLLSGKRENPPNVSTKIFLRTLFAPALSFDDTPPLEPSEAIGTVAAAQANFMRVIVARDGDDGSSKTCVELVCVVKSVLKKMKRIVLVGDKVFVGSIDWTDQRGMIKNPFTLTRFLVEAEFTGIPLTLALNKSELVTQEEMEYWRTRLRRWNYEPLFCSVKTNVGLDAIETHLRNQTSVIVGPSGVGKSSLINVLRSSISGAIEKEKGFKPVLDIKCFESGRQAFVEQGCKQKKKRWFDDQSVRTVSTSNGQGRHTTRNVSLLPVCGGGYLADTPGFNKHKLLKVTKQLLPMCFPEMRKMIEGRKCLFEDCLHIGVRGCAVKDGWERYPYYLQLLDEIRIEEESQLKKYGTKRESDVRYSKVKVKEDTGEIEIQDVPRLDPKKYKRESRKMTKQRTMAEFD</sequence>
<dbReference type="Gene3D" id="3.40.50.300">
    <property type="entry name" value="P-loop containing nucleotide triphosphate hydrolases"/>
    <property type="match status" value="1"/>
</dbReference>
<feature type="domain" description="EngC GTPase" evidence="1">
    <location>
        <begin position="122"/>
        <end position="320"/>
    </location>
</feature>